<keyword evidence="4" id="KW-1133">Transmembrane helix</keyword>
<dbReference type="AlphaFoldDB" id="A0AAD5T3Y0"/>
<dbReference type="Gene3D" id="3.40.50.300">
    <property type="entry name" value="P-loop containing nucleotide triphosphate hydrolases"/>
    <property type="match status" value="1"/>
</dbReference>
<dbReference type="GO" id="GO:0016020">
    <property type="term" value="C:membrane"/>
    <property type="evidence" value="ECO:0007669"/>
    <property type="project" value="UniProtKB-SubCell"/>
</dbReference>
<reference evidence="7" key="1">
    <citation type="submission" date="2020-05" db="EMBL/GenBank/DDBJ databases">
        <title>Phylogenomic resolution of chytrid fungi.</title>
        <authorList>
            <person name="Stajich J.E."/>
            <person name="Amses K."/>
            <person name="Simmons R."/>
            <person name="Seto K."/>
            <person name="Myers J."/>
            <person name="Bonds A."/>
            <person name="Quandt C.A."/>
            <person name="Barry K."/>
            <person name="Liu P."/>
            <person name="Grigoriev I."/>
            <person name="Longcore J.E."/>
            <person name="James T.Y."/>
        </authorList>
    </citation>
    <scope>NUCLEOTIDE SEQUENCE</scope>
    <source>
        <strain evidence="7">JEL0513</strain>
    </source>
</reference>
<dbReference type="InterPro" id="IPR050352">
    <property type="entry name" value="ABCG_transporters"/>
</dbReference>
<dbReference type="PANTHER" id="PTHR48041">
    <property type="entry name" value="ABC TRANSPORTER G FAMILY MEMBER 28"/>
    <property type="match status" value="1"/>
</dbReference>
<evidence type="ECO:0000256" key="5">
    <source>
        <dbReference type="ARBA" id="ARBA00023136"/>
    </source>
</evidence>
<evidence type="ECO:0000256" key="4">
    <source>
        <dbReference type="ARBA" id="ARBA00022989"/>
    </source>
</evidence>
<evidence type="ECO:0000256" key="1">
    <source>
        <dbReference type="ARBA" id="ARBA00004141"/>
    </source>
</evidence>
<keyword evidence="2" id="KW-0813">Transport</keyword>
<keyword evidence="3" id="KW-0812">Transmembrane</keyword>
<dbReference type="SUPFAM" id="SSF52540">
    <property type="entry name" value="P-loop containing nucleoside triphosphate hydrolases"/>
    <property type="match status" value="1"/>
</dbReference>
<proteinExistence type="predicted"/>
<dbReference type="PANTHER" id="PTHR48041:SF91">
    <property type="entry name" value="ABC TRANSPORTER G FAMILY MEMBER 28"/>
    <property type="match status" value="1"/>
</dbReference>
<protein>
    <recommendedName>
        <fullName evidence="6">ABC transporter family G domain-containing protein</fullName>
    </recommendedName>
</protein>
<evidence type="ECO:0000313" key="8">
    <source>
        <dbReference type="Proteomes" id="UP001211907"/>
    </source>
</evidence>
<comment type="caution">
    <text evidence="7">The sequence shown here is derived from an EMBL/GenBank/DDBJ whole genome shotgun (WGS) entry which is preliminary data.</text>
</comment>
<organism evidence="7 8">
    <name type="scientific">Physocladia obscura</name>
    <dbReference type="NCBI Taxonomy" id="109957"/>
    <lineage>
        <taxon>Eukaryota</taxon>
        <taxon>Fungi</taxon>
        <taxon>Fungi incertae sedis</taxon>
        <taxon>Chytridiomycota</taxon>
        <taxon>Chytridiomycota incertae sedis</taxon>
        <taxon>Chytridiomycetes</taxon>
        <taxon>Chytridiales</taxon>
        <taxon>Chytriomycetaceae</taxon>
        <taxon>Physocladia</taxon>
    </lineage>
</organism>
<dbReference type="EMBL" id="JADGJH010000494">
    <property type="protein sequence ID" value="KAJ3127774.1"/>
    <property type="molecule type" value="Genomic_DNA"/>
</dbReference>
<dbReference type="Pfam" id="PF19055">
    <property type="entry name" value="ABC2_membrane_7"/>
    <property type="match status" value="1"/>
</dbReference>
<name>A0AAD5T3Y0_9FUNG</name>
<dbReference type="InterPro" id="IPR043926">
    <property type="entry name" value="ABCG_dom"/>
</dbReference>
<dbReference type="GO" id="GO:0140359">
    <property type="term" value="F:ABC-type transporter activity"/>
    <property type="evidence" value="ECO:0007669"/>
    <property type="project" value="InterPro"/>
</dbReference>
<gene>
    <name evidence="7" type="ORF">HK100_009553</name>
</gene>
<feature type="domain" description="ABC transporter family G" evidence="6">
    <location>
        <begin position="113"/>
        <end position="180"/>
    </location>
</feature>
<dbReference type="Proteomes" id="UP001211907">
    <property type="component" value="Unassembled WGS sequence"/>
</dbReference>
<comment type="subcellular location">
    <subcellularLocation>
        <location evidence="1">Membrane</location>
        <topology evidence="1">Multi-pass membrane protein</topology>
    </subcellularLocation>
</comment>
<accession>A0AAD5T3Y0</accession>
<keyword evidence="8" id="KW-1185">Reference proteome</keyword>
<keyword evidence="5" id="KW-0472">Membrane</keyword>
<sequence>MLRELTVRENIYHSASVRLPKTWTVTQINKFVDDVLEVLNLSHVQHNLIGSETERGISGGQRKRVNIGMELAGVIPVSYLVPIAFLDSTSSLKVAEILQRIASLGLTVVSVIHQPRYEIFQQFDDILMLIPGGLTAYIGPTAFVVEYFKELGFYFDALANPADILMDIISGKGINAKQTITPAAQVELWLSFGKEWVIKRASQEPITSIGLIHTDEENTKSSKDLDDIASKRGSSLFTQVVLCHNRYLIQQYRRAGSLATEICVASLAGALMGVAVSAQNGELFKGIVVSPYAYITPSTQEWLIPQLGLLTGMACGLAGAPAGVKVFSEEQAVYWRESANG</sequence>
<dbReference type="InterPro" id="IPR027417">
    <property type="entry name" value="P-loop_NTPase"/>
</dbReference>
<evidence type="ECO:0000259" key="6">
    <source>
        <dbReference type="Pfam" id="PF19055"/>
    </source>
</evidence>
<evidence type="ECO:0000313" key="7">
    <source>
        <dbReference type="EMBL" id="KAJ3127774.1"/>
    </source>
</evidence>
<evidence type="ECO:0000256" key="2">
    <source>
        <dbReference type="ARBA" id="ARBA00022448"/>
    </source>
</evidence>
<evidence type="ECO:0000256" key="3">
    <source>
        <dbReference type="ARBA" id="ARBA00022692"/>
    </source>
</evidence>